<keyword evidence="2" id="KW-1185">Reference proteome</keyword>
<dbReference type="EMBL" id="JAUTXU010000012">
    <property type="protein sequence ID" value="KAK3722713.1"/>
    <property type="molecule type" value="Genomic_DNA"/>
</dbReference>
<organism evidence="1 2">
    <name type="scientific">Vermiconidia calcicola</name>
    <dbReference type="NCBI Taxonomy" id="1690605"/>
    <lineage>
        <taxon>Eukaryota</taxon>
        <taxon>Fungi</taxon>
        <taxon>Dikarya</taxon>
        <taxon>Ascomycota</taxon>
        <taxon>Pezizomycotina</taxon>
        <taxon>Dothideomycetes</taxon>
        <taxon>Dothideomycetidae</taxon>
        <taxon>Mycosphaerellales</taxon>
        <taxon>Extremaceae</taxon>
        <taxon>Vermiconidia</taxon>
    </lineage>
</organism>
<sequence length="211" mass="24133">MSTILAYLARKVASNTWERTRFAVMEIRKLQIGMYKMLRIELSKLDPAERDARLKHARCNSISMQRLLDWARETQQPAAITKEISELSLGHQSESSSNERSFSPVESGSSREPHLQSNARPTGSVPNEKDPVRPRVTPQMLGAPGKSQEQRKMLQSALAQLRPTRRRKVYERVKARPECLPDLLRWVQQVQAHGEARSEDDESVDEDSEDE</sequence>
<accession>A0ACC3NTP2</accession>
<gene>
    <name evidence="1" type="ORF">LTR37_002284</name>
</gene>
<name>A0ACC3NTP2_9PEZI</name>
<comment type="caution">
    <text evidence="1">The sequence shown here is derived from an EMBL/GenBank/DDBJ whole genome shotgun (WGS) entry which is preliminary data.</text>
</comment>
<reference evidence="1" key="1">
    <citation type="submission" date="2023-07" db="EMBL/GenBank/DDBJ databases">
        <title>Black Yeasts Isolated from many extreme environments.</title>
        <authorList>
            <person name="Coleine C."/>
            <person name="Stajich J.E."/>
            <person name="Selbmann L."/>
        </authorList>
    </citation>
    <scope>NUCLEOTIDE SEQUENCE</scope>
    <source>
        <strain evidence="1">CCFEE 5714</strain>
    </source>
</reference>
<dbReference type="Proteomes" id="UP001281147">
    <property type="component" value="Unassembled WGS sequence"/>
</dbReference>
<protein>
    <submittedName>
        <fullName evidence="1">Uncharacterized protein</fullName>
    </submittedName>
</protein>
<proteinExistence type="predicted"/>
<evidence type="ECO:0000313" key="2">
    <source>
        <dbReference type="Proteomes" id="UP001281147"/>
    </source>
</evidence>
<evidence type="ECO:0000313" key="1">
    <source>
        <dbReference type="EMBL" id="KAK3722713.1"/>
    </source>
</evidence>